<dbReference type="EMBL" id="JXLN01000841">
    <property type="protein sequence ID" value="KPM01207.1"/>
    <property type="molecule type" value="Genomic_DNA"/>
</dbReference>
<evidence type="ECO:0000313" key="3">
    <source>
        <dbReference type="Proteomes" id="UP000616769"/>
    </source>
</evidence>
<dbReference type="OrthoDB" id="300641at2759"/>
<dbReference type="Proteomes" id="UP000616769">
    <property type="component" value="Unassembled WGS sequence"/>
</dbReference>
<evidence type="ECO:0000256" key="1">
    <source>
        <dbReference type="SAM" id="MobiDB-lite"/>
    </source>
</evidence>
<proteinExistence type="predicted"/>
<organism evidence="2 3">
    <name type="scientific">Sarcoptes scabiei</name>
    <name type="common">Itch mite</name>
    <name type="synonym">Acarus scabiei</name>
    <dbReference type="NCBI Taxonomy" id="52283"/>
    <lineage>
        <taxon>Eukaryota</taxon>
        <taxon>Metazoa</taxon>
        <taxon>Ecdysozoa</taxon>
        <taxon>Arthropoda</taxon>
        <taxon>Chelicerata</taxon>
        <taxon>Arachnida</taxon>
        <taxon>Acari</taxon>
        <taxon>Acariformes</taxon>
        <taxon>Sarcoptiformes</taxon>
        <taxon>Astigmata</taxon>
        <taxon>Psoroptidia</taxon>
        <taxon>Sarcoptoidea</taxon>
        <taxon>Sarcoptidae</taxon>
        <taxon>Sarcoptinae</taxon>
        <taxon>Sarcoptes</taxon>
    </lineage>
</organism>
<protein>
    <submittedName>
        <fullName evidence="2">Uncharacterized protein</fullName>
    </submittedName>
</protein>
<sequence>MEELVRELAPMREIKYWHDFIENLLRQRIKSSSNQNDSFGSINSQRAQSVDVLGDRDRSPPSTSSSSTLFSFNLPVRINIKKAPSKHFLSTTRTSSSSLPSIKIRPETLTRNTLSKFV</sequence>
<gene>
    <name evidence="2" type="ORF">QR98_0004720</name>
</gene>
<feature type="region of interest" description="Disordered" evidence="1">
    <location>
        <begin position="33"/>
        <end position="69"/>
    </location>
</feature>
<dbReference type="VEuPathDB" id="VectorBase:SSCA008993"/>
<feature type="compositionally biased region" description="Polar residues" evidence="1">
    <location>
        <begin position="33"/>
        <end position="48"/>
    </location>
</feature>
<reference evidence="2 3" key="1">
    <citation type="journal article" date="2015" name="Parasit. Vectors">
        <title>Draft genome of the scabies mite.</title>
        <authorList>
            <person name="Rider S.D.Jr."/>
            <person name="Morgan M.S."/>
            <person name="Arlian L.G."/>
        </authorList>
    </citation>
    <scope>NUCLEOTIDE SEQUENCE [LARGE SCALE GENOMIC DNA]</scope>
    <source>
        <strain evidence="2">Arlian Lab</strain>
    </source>
</reference>
<accession>A0A131ZTI1</accession>
<evidence type="ECO:0000313" key="2">
    <source>
        <dbReference type="EMBL" id="KPM01207.1"/>
    </source>
</evidence>
<name>A0A131ZTI1_SARSC</name>
<comment type="caution">
    <text evidence="2">The sequence shown here is derived from an EMBL/GenBank/DDBJ whole genome shotgun (WGS) entry which is preliminary data.</text>
</comment>
<dbReference type="AlphaFoldDB" id="A0A131ZTI1"/>